<comment type="caution">
    <text evidence="2">The sequence shown here is derived from an EMBL/GenBank/DDBJ whole genome shotgun (WGS) entry which is preliminary data.</text>
</comment>
<dbReference type="AlphaFoldDB" id="A0A5D4H8I5"/>
<keyword evidence="3" id="KW-1185">Reference proteome</keyword>
<dbReference type="InterPro" id="IPR012340">
    <property type="entry name" value="NA-bd_OB-fold"/>
</dbReference>
<dbReference type="Pfam" id="PF00313">
    <property type="entry name" value="CSD"/>
    <property type="match status" value="1"/>
</dbReference>
<reference evidence="2 3" key="1">
    <citation type="submission" date="2019-08" db="EMBL/GenBank/DDBJ databases">
        <title>Phlebobacter frassis gen. nov. sp. nov., a new member of family Sphingobacteriaceae isolated from sand fly rearing media.</title>
        <authorList>
            <person name="Kakumanu M.L."/>
            <person name="Marayati B.F."/>
            <person name="Wada-Katsumata A."/>
            <person name="Wasserberg G."/>
            <person name="Schal C."/>
            <person name="Apperson C.S."/>
            <person name="Ponnusamy L."/>
        </authorList>
    </citation>
    <scope>NUCLEOTIDE SEQUENCE [LARGE SCALE GENOMIC DNA]</scope>
    <source>
        <strain evidence="2 3">SSI9</strain>
    </source>
</reference>
<protein>
    <submittedName>
        <fullName evidence="2">Cold shock domain-containing protein</fullName>
    </submittedName>
</protein>
<dbReference type="EMBL" id="VTAV01000007">
    <property type="protein sequence ID" value="TYR35715.1"/>
    <property type="molecule type" value="Genomic_DNA"/>
</dbReference>
<evidence type="ECO:0000313" key="2">
    <source>
        <dbReference type="EMBL" id="TYR35715.1"/>
    </source>
</evidence>
<organism evidence="2 3">
    <name type="scientific">Sphingobacterium phlebotomi</name>
    <dbReference type="NCBI Taxonomy" id="2605433"/>
    <lineage>
        <taxon>Bacteria</taxon>
        <taxon>Pseudomonadati</taxon>
        <taxon>Bacteroidota</taxon>
        <taxon>Sphingobacteriia</taxon>
        <taxon>Sphingobacteriales</taxon>
        <taxon>Sphingobacteriaceae</taxon>
        <taxon>Sphingobacterium</taxon>
    </lineage>
</organism>
<dbReference type="PROSITE" id="PS51857">
    <property type="entry name" value="CSD_2"/>
    <property type="match status" value="1"/>
</dbReference>
<dbReference type="InterPro" id="IPR002059">
    <property type="entry name" value="CSP_DNA-bd"/>
</dbReference>
<evidence type="ECO:0000313" key="3">
    <source>
        <dbReference type="Proteomes" id="UP000322362"/>
    </source>
</evidence>
<feature type="domain" description="CSD" evidence="1">
    <location>
        <begin position="9"/>
        <end position="75"/>
    </location>
</feature>
<dbReference type="CDD" id="cd04458">
    <property type="entry name" value="CSP_CDS"/>
    <property type="match status" value="1"/>
</dbReference>
<dbReference type="Proteomes" id="UP000322362">
    <property type="component" value="Unassembled WGS sequence"/>
</dbReference>
<dbReference type="Gene3D" id="2.40.50.140">
    <property type="entry name" value="Nucleic acid-binding proteins"/>
    <property type="match status" value="1"/>
</dbReference>
<dbReference type="GO" id="GO:0003676">
    <property type="term" value="F:nucleic acid binding"/>
    <property type="evidence" value="ECO:0007669"/>
    <property type="project" value="InterPro"/>
</dbReference>
<name>A0A5D4H8I5_9SPHI</name>
<dbReference type="SUPFAM" id="SSF50249">
    <property type="entry name" value="Nucleic acid-binding proteins"/>
    <property type="match status" value="1"/>
</dbReference>
<accession>A0A5D4H8I5</accession>
<proteinExistence type="predicted"/>
<evidence type="ECO:0000259" key="1">
    <source>
        <dbReference type="PROSITE" id="PS51857"/>
    </source>
</evidence>
<sequence length="231" mass="26296">MEQSPNQAMLTGAVKWFDNNKGFGVLALPLGEELFVHIRAFKPPPNESIKSGQVIACDKKHDPKRDSYYAHNCHVLSHSDDWKAVLSLLGKDDTVQLEGKQRKGQQHSLMELAANQLLKGKDEDSIFKMVTSDLDRRLASSLFIPYAEFLEKVFVRALAKESSDRLLSRVFGYFGERITPDILFRVWKASKFRYIGYDKPGGYEIPEEVLNVNATEIGYEELARIREHSFG</sequence>
<gene>
    <name evidence="2" type="ORF">FXV77_11510</name>
</gene>